<organism evidence="1 2">
    <name type="scientific">Rhododendron molle</name>
    <name type="common">Chinese azalea</name>
    <name type="synonym">Azalea mollis</name>
    <dbReference type="NCBI Taxonomy" id="49168"/>
    <lineage>
        <taxon>Eukaryota</taxon>
        <taxon>Viridiplantae</taxon>
        <taxon>Streptophyta</taxon>
        <taxon>Embryophyta</taxon>
        <taxon>Tracheophyta</taxon>
        <taxon>Spermatophyta</taxon>
        <taxon>Magnoliopsida</taxon>
        <taxon>eudicotyledons</taxon>
        <taxon>Gunneridae</taxon>
        <taxon>Pentapetalae</taxon>
        <taxon>asterids</taxon>
        <taxon>Ericales</taxon>
        <taxon>Ericaceae</taxon>
        <taxon>Ericoideae</taxon>
        <taxon>Rhodoreae</taxon>
        <taxon>Rhododendron</taxon>
    </lineage>
</organism>
<gene>
    <name evidence="1" type="ORF">RHMOL_Rhmol10G0125600</name>
</gene>
<comment type="caution">
    <text evidence="1">The sequence shown here is derived from an EMBL/GenBank/DDBJ whole genome shotgun (WGS) entry which is preliminary data.</text>
</comment>
<name>A0ACC0M387_RHOML</name>
<reference evidence="1" key="1">
    <citation type="submission" date="2022-02" db="EMBL/GenBank/DDBJ databases">
        <title>Plant Genome Project.</title>
        <authorList>
            <person name="Zhang R.-G."/>
        </authorList>
    </citation>
    <scope>NUCLEOTIDE SEQUENCE</scope>
    <source>
        <strain evidence="1">AT1</strain>
    </source>
</reference>
<accession>A0ACC0M387</accession>
<protein>
    <submittedName>
        <fullName evidence="1">Uncharacterized protein</fullName>
    </submittedName>
</protein>
<dbReference type="Proteomes" id="UP001062846">
    <property type="component" value="Chromosome 10"/>
</dbReference>
<dbReference type="EMBL" id="CM046397">
    <property type="protein sequence ID" value="KAI8534808.1"/>
    <property type="molecule type" value="Genomic_DNA"/>
</dbReference>
<sequence>MGVKMGVSYIQAQGTYSSLAFFFIESIMAMGEVKDNEAYGEELLFYEEEDEKAPDSVNGKPTGGSAKK</sequence>
<evidence type="ECO:0000313" key="1">
    <source>
        <dbReference type="EMBL" id="KAI8534808.1"/>
    </source>
</evidence>
<proteinExistence type="predicted"/>
<keyword evidence="2" id="KW-1185">Reference proteome</keyword>
<evidence type="ECO:0000313" key="2">
    <source>
        <dbReference type="Proteomes" id="UP001062846"/>
    </source>
</evidence>